<evidence type="ECO:0000313" key="8">
    <source>
        <dbReference type="Proteomes" id="UP000094112"/>
    </source>
</evidence>
<keyword evidence="2" id="KW-0678">Repressor</keyword>
<feature type="compositionally biased region" description="Basic and acidic residues" evidence="6">
    <location>
        <begin position="213"/>
        <end position="223"/>
    </location>
</feature>
<dbReference type="AlphaFoldDB" id="A0A1E3P2T0"/>
<feature type="compositionally biased region" description="Low complexity" evidence="6">
    <location>
        <begin position="37"/>
        <end position="51"/>
    </location>
</feature>
<accession>A0A1E3P2T0</accession>
<gene>
    <name evidence="7" type="ORF">WICANDRAFT_68302</name>
</gene>
<feature type="region of interest" description="Disordered" evidence="6">
    <location>
        <begin position="145"/>
        <end position="286"/>
    </location>
</feature>
<feature type="region of interest" description="Disordered" evidence="6">
    <location>
        <begin position="1"/>
        <end position="127"/>
    </location>
</feature>
<reference evidence="7 8" key="1">
    <citation type="journal article" date="2016" name="Proc. Natl. Acad. Sci. U.S.A.">
        <title>Comparative genomics of biotechnologically important yeasts.</title>
        <authorList>
            <person name="Riley R."/>
            <person name="Haridas S."/>
            <person name="Wolfe K.H."/>
            <person name="Lopes M.R."/>
            <person name="Hittinger C.T."/>
            <person name="Goeker M."/>
            <person name="Salamov A.A."/>
            <person name="Wisecaver J.H."/>
            <person name="Long T.M."/>
            <person name="Calvey C.H."/>
            <person name="Aerts A.L."/>
            <person name="Barry K.W."/>
            <person name="Choi C."/>
            <person name="Clum A."/>
            <person name="Coughlan A.Y."/>
            <person name="Deshpande S."/>
            <person name="Douglass A.P."/>
            <person name="Hanson S.J."/>
            <person name="Klenk H.-P."/>
            <person name="LaButti K.M."/>
            <person name="Lapidus A."/>
            <person name="Lindquist E.A."/>
            <person name="Lipzen A.M."/>
            <person name="Meier-Kolthoff J.P."/>
            <person name="Ohm R.A."/>
            <person name="Otillar R.P."/>
            <person name="Pangilinan J.L."/>
            <person name="Peng Y."/>
            <person name="Rokas A."/>
            <person name="Rosa C.A."/>
            <person name="Scheuner C."/>
            <person name="Sibirny A.A."/>
            <person name="Slot J.C."/>
            <person name="Stielow J.B."/>
            <person name="Sun H."/>
            <person name="Kurtzman C.P."/>
            <person name="Blackwell M."/>
            <person name="Grigoriev I.V."/>
            <person name="Jeffries T.W."/>
        </authorList>
    </citation>
    <scope>NUCLEOTIDE SEQUENCE [LARGE SCALE GENOMIC DNA]</scope>
    <source>
        <strain evidence="8">ATCC 58044 / CBS 1984 / NCYC 433 / NRRL Y-366-8</strain>
    </source>
</reference>
<evidence type="ECO:0000256" key="4">
    <source>
        <dbReference type="ARBA" id="ARBA00023163"/>
    </source>
</evidence>
<sequence>MTDIETIPEKRHIYSEPGETSPLSDLPTSPGIYKQMTTDQTPTSTNNNTTNEPASKATSTKPTEGRSKSIASDESSDLSDLDSEAETERMYDGAESQLEKIAKREDQDSTLLQEDEEEADNTVVKGDYIDQLDEDKDIEIEIEANEEFGKVVEQLKTSEEPEPKAESEPVKENGTVDEDVKKRKLSESLLEPIKRRKTADEEKEDTQEEQVDEVTKDEDVKDDNGDEANHEDEEPQPEQESQVGVKKSEAEDENVNEAEDEDVGEEEDEEEEEEEELTEEQKVEKQKELEVELEKQKQRKEAIQFLTEIEVDFAKLRDRLYEDKMSRFKSELEMCLNGSHPELQNVYTKIDSHREEKVRLASLSQKYKFECIDRKTRAQRTAIHQQYFKRVSDFKSGYLKELTEKWYKVNKERRLMDSLVPEYSYKVPEYTDELVTQRAQVNEEISVLVGLKEYYGFPRAPELAPIEGEELDNDLKAMNIQ</sequence>
<dbReference type="InterPro" id="IPR013907">
    <property type="entry name" value="Sds3"/>
</dbReference>
<dbReference type="Proteomes" id="UP000094112">
    <property type="component" value="Unassembled WGS sequence"/>
</dbReference>
<evidence type="ECO:0000256" key="3">
    <source>
        <dbReference type="ARBA" id="ARBA00023015"/>
    </source>
</evidence>
<dbReference type="OrthoDB" id="20886at2759"/>
<evidence type="ECO:0000313" key="7">
    <source>
        <dbReference type="EMBL" id="ODQ59715.1"/>
    </source>
</evidence>
<feature type="compositionally biased region" description="Basic and acidic residues" evidence="6">
    <location>
        <begin position="156"/>
        <end position="171"/>
    </location>
</feature>
<keyword evidence="3" id="KW-0805">Transcription regulation</keyword>
<dbReference type="SMART" id="SM01401">
    <property type="entry name" value="Sds3"/>
    <property type="match status" value="1"/>
</dbReference>
<dbReference type="EMBL" id="KV454210">
    <property type="protein sequence ID" value="ODQ59715.1"/>
    <property type="molecule type" value="Genomic_DNA"/>
</dbReference>
<feature type="compositionally biased region" description="Acidic residues" evidence="6">
    <location>
        <begin position="224"/>
        <end position="237"/>
    </location>
</feature>
<feature type="compositionally biased region" description="Polar residues" evidence="6">
    <location>
        <begin position="52"/>
        <end position="62"/>
    </location>
</feature>
<dbReference type="GO" id="GO:0005654">
    <property type="term" value="C:nucleoplasm"/>
    <property type="evidence" value="ECO:0007669"/>
    <property type="project" value="UniProtKB-ARBA"/>
</dbReference>
<dbReference type="GO" id="GO:0010468">
    <property type="term" value="P:regulation of gene expression"/>
    <property type="evidence" value="ECO:0007669"/>
    <property type="project" value="UniProtKB-ARBA"/>
</dbReference>
<evidence type="ECO:0008006" key="9">
    <source>
        <dbReference type="Google" id="ProtNLM"/>
    </source>
</evidence>
<feature type="compositionally biased region" description="Acidic residues" evidence="6">
    <location>
        <begin position="201"/>
        <end position="212"/>
    </location>
</feature>
<dbReference type="GeneID" id="30201358"/>
<feature type="compositionally biased region" description="Basic and acidic residues" evidence="6">
    <location>
        <begin position="86"/>
        <end position="107"/>
    </location>
</feature>
<dbReference type="STRING" id="683960.A0A1E3P2T0"/>
<dbReference type="Pfam" id="PF08598">
    <property type="entry name" value="Sds3"/>
    <property type="match status" value="1"/>
</dbReference>
<comment type="subcellular location">
    <subcellularLocation>
        <location evidence="1">Nucleus</location>
    </subcellularLocation>
</comment>
<keyword evidence="8" id="KW-1185">Reference proteome</keyword>
<feature type="compositionally biased region" description="Acidic residues" evidence="6">
    <location>
        <begin position="250"/>
        <end position="278"/>
    </location>
</feature>
<evidence type="ECO:0000256" key="6">
    <source>
        <dbReference type="SAM" id="MobiDB-lite"/>
    </source>
</evidence>
<evidence type="ECO:0000256" key="2">
    <source>
        <dbReference type="ARBA" id="ARBA00022491"/>
    </source>
</evidence>
<name>A0A1E3P2T0_WICAA</name>
<feature type="compositionally biased region" description="Acidic residues" evidence="6">
    <location>
        <begin position="74"/>
        <end position="85"/>
    </location>
</feature>
<dbReference type="PANTHER" id="PTHR21964">
    <property type="entry name" value="BREAST CANCER METASTASIS-SUPPRESSOR 1"/>
    <property type="match status" value="1"/>
</dbReference>
<keyword evidence="4" id="KW-0804">Transcription</keyword>
<proteinExistence type="predicted"/>
<evidence type="ECO:0000256" key="5">
    <source>
        <dbReference type="ARBA" id="ARBA00023242"/>
    </source>
</evidence>
<keyword evidence="5" id="KW-0539">Nucleus</keyword>
<organism evidence="7 8">
    <name type="scientific">Wickerhamomyces anomalus (strain ATCC 58044 / CBS 1984 / NCYC 433 / NRRL Y-366-8)</name>
    <name type="common">Yeast</name>
    <name type="synonym">Hansenula anomala</name>
    <dbReference type="NCBI Taxonomy" id="683960"/>
    <lineage>
        <taxon>Eukaryota</taxon>
        <taxon>Fungi</taxon>
        <taxon>Dikarya</taxon>
        <taxon>Ascomycota</taxon>
        <taxon>Saccharomycotina</taxon>
        <taxon>Saccharomycetes</taxon>
        <taxon>Phaffomycetales</taxon>
        <taxon>Wickerhamomycetaceae</taxon>
        <taxon>Wickerhamomyces</taxon>
    </lineage>
</organism>
<dbReference type="RefSeq" id="XP_019038922.1">
    <property type="nucleotide sequence ID" value="XM_019184112.1"/>
</dbReference>
<protein>
    <recommendedName>
        <fullName evidence="9">Transcriptional regulatory protein DEP1</fullName>
    </recommendedName>
</protein>
<evidence type="ECO:0000256" key="1">
    <source>
        <dbReference type="ARBA" id="ARBA00004123"/>
    </source>
</evidence>